<dbReference type="eggNOG" id="ENOG5031E6K">
    <property type="taxonomic scope" value="Bacteria"/>
</dbReference>
<gene>
    <name evidence="2" type="ORF">LDG_8828</name>
</gene>
<dbReference type="Proteomes" id="UP000002770">
    <property type="component" value="Unassembled WGS sequence"/>
</dbReference>
<dbReference type="HOGENOM" id="CLU_1978736_0_0_6"/>
<dbReference type="STRING" id="658187.LDG_8828"/>
<protein>
    <recommendedName>
        <fullName evidence="4">Secreted endonuclease</fullName>
    </recommendedName>
</protein>
<evidence type="ECO:0000313" key="2">
    <source>
        <dbReference type="EMBL" id="EHL29112.1"/>
    </source>
</evidence>
<accession>G9EU38</accession>
<organism evidence="2 3">
    <name type="scientific">Legionella drancourtii LLAP12</name>
    <dbReference type="NCBI Taxonomy" id="658187"/>
    <lineage>
        <taxon>Bacteria</taxon>
        <taxon>Pseudomonadati</taxon>
        <taxon>Pseudomonadota</taxon>
        <taxon>Gammaproteobacteria</taxon>
        <taxon>Legionellales</taxon>
        <taxon>Legionellaceae</taxon>
        <taxon>Legionella</taxon>
    </lineage>
</organism>
<evidence type="ECO:0000313" key="3">
    <source>
        <dbReference type="Proteomes" id="UP000002770"/>
    </source>
</evidence>
<sequence length="126" mass="14161">MNKYLVAILVILGLTSCTKKDESYYQTHPNELQQAIKTCPQQKPQGLSCDELQTIAGHMNSLAYQLQSSPQGFGIKILALQETIAKQQQQLKTERSNAELQANIKQNKRDLAEYLAVVKWLESPVS</sequence>
<name>G9EU38_9GAMM</name>
<feature type="coiled-coil region" evidence="1">
    <location>
        <begin position="77"/>
        <end position="117"/>
    </location>
</feature>
<dbReference type="RefSeq" id="WP_006872692.1">
    <property type="nucleotide sequence ID" value="NZ_JH413849.1"/>
</dbReference>
<keyword evidence="3" id="KW-1185">Reference proteome</keyword>
<dbReference type="InParanoid" id="G9EU38"/>
<evidence type="ECO:0008006" key="4">
    <source>
        <dbReference type="Google" id="ProtNLM"/>
    </source>
</evidence>
<dbReference type="PROSITE" id="PS51257">
    <property type="entry name" value="PROKAR_LIPOPROTEIN"/>
    <property type="match status" value="1"/>
</dbReference>
<reference evidence="2 3" key="1">
    <citation type="journal article" date="2011" name="BMC Genomics">
        <title>Insight into cross-talk between intra-amoebal pathogens.</title>
        <authorList>
            <person name="Gimenez G."/>
            <person name="Bertelli C."/>
            <person name="Moliner C."/>
            <person name="Robert C."/>
            <person name="Raoult D."/>
            <person name="Fournier P.E."/>
            <person name="Greub G."/>
        </authorList>
    </citation>
    <scope>NUCLEOTIDE SEQUENCE [LARGE SCALE GENOMIC DNA]</scope>
    <source>
        <strain evidence="2 3">LLAP12</strain>
    </source>
</reference>
<dbReference type="OrthoDB" id="5647842at2"/>
<dbReference type="EMBL" id="JH413849">
    <property type="protein sequence ID" value="EHL29112.1"/>
    <property type="molecule type" value="Genomic_DNA"/>
</dbReference>
<proteinExistence type="predicted"/>
<keyword evidence="1" id="KW-0175">Coiled coil</keyword>
<dbReference type="AlphaFoldDB" id="G9EU38"/>
<evidence type="ECO:0000256" key="1">
    <source>
        <dbReference type="SAM" id="Coils"/>
    </source>
</evidence>